<evidence type="ECO:0000313" key="2">
    <source>
        <dbReference type="Proteomes" id="UP000799640"/>
    </source>
</evidence>
<organism evidence="1 2">
    <name type="scientific">Trichodelitschia bisporula</name>
    <dbReference type="NCBI Taxonomy" id="703511"/>
    <lineage>
        <taxon>Eukaryota</taxon>
        <taxon>Fungi</taxon>
        <taxon>Dikarya</taxon>
        <taxon>Ascomycota</taxon>
        <taxon>Pezizomycotina</taxon>
        <taxon>Dothideomycetes</taxon>
        <taxon>Dothideomycetes incertae sedis</taxon>
        <taxon>Phaeotrichales</taxon>
        <taxon>Phaeotrichaceae</taxon>
        <taxon>Trichodelitschia</taxon>
    </lineage>
</organism>
<accession>A0A6G1HZX4</accession>
<evidence type="ECO:0000313" key="1">
    <source>
        <dbReference type="EMBL" id="KAF2401285.1"/>
    </source>
</evidence>
<dbReference type="EMBL" id="ML996693">
    <property type="protein sequence ID" value="KAF2401285.1"/>
    <property type="molecule type" value="Genomic_DNA"/>
</dbReference>
<protein>
    <submittedName>
        <fullName evidence="1">Uncharacterized protein</fullName>
    </submittedName>
</protein>
<proteinExistence type="predicted"/>
<dbReference type="Proteomes" id="UP000799640">
    <property type="component" value="Unassembled WGS sequence"/>
</dbReference>
<dbReference type="AlphaFoldDB" id="A0A6G1HZX4"/>
<reference evidence="1" key="1">
    <citation type="journal article" date="2020" name="Stud. Mycol.">
        <title>101 Dothideomycetes genomes: a test case for predicting lifestyles and emergence of pathogens.</title>
        <authorList>
            <person name="Haridas S."/>
            <person name="Albert R."/>
            <person name="Binder M."/>
            <person name="Bloem J."/>
            <person name="Labutti K."/>
            <person name="Salamov A."/>
            <person name="Andreopoulos B."/>
            <person name="Baker S."/>
            <person name="Barry K."/>
            <person name="Bills G."/>
            <person name="Bluhm B."/>
            <person name="Cannon C."/>
            <person name="Castanera R."/>
            <person name="Culley D."/>
            <person name="Daum C."/>
            <person name="Ezra D."/>
            <person name="Gonzalez J."/>
            <person name="Henrissat B."/>
            <person name="Kuo A."/>
            <person name="Liang C."/>
            <person name="Lipzen A."/>
            <person name="Lutzoni F."/>
            <person name="Magnuson J."/>
            <person name="Mondo S."/>
            <person name="Nolan M."/>
            <person name="Ohm R."/>
            <person name="Pangilinan J."/>
            <person name="Park H.-J."/>
            <person name="Ramirez L."/>
            <person name="Alfaro M."/>
            <person name="Sun H."/>
            <person name="Tritt A."/>
            <person name="Yoshinaga Y."/>
            <person name="Zwiers L.-H."/>
            <person name="Turgeon B."/>
            <person name="Goodwin S."/>
            <person name="Spatafora J."/>
            <person name="Crous P."/>
            <person name="Grigoriev I."/>
        </authorList>
    </citation>
    <scope>NUCLEOTIDE SEQUENCE</scope>
    <source>
        <strain evidence="1">CBS 262.69</strain>
    </source>
</reference>
<keyword evidence="2" id="KW-1185">Reference proteome</keyword>
<sequence length="86" mass="9753">MPSHASRHVVLSLSYAILQSRCLREEEEGSHRRVEELGKPQGSILVSSFPHLQARYCITCCRVCSTIFTSRDSNAFITSTYQLLHL</sequence>
<name>A0A6G1HZX4_9PEZI</name>
<gene>
    <name evidence="1" type="ORF">EJ06DRAFT_385044</name>
</gene>